<evidence type="ECO:0000259" key="1">
    <source>
        <dbReference type="SMART" id="SM00507"/>
    </source>
</evidence>
<keyword evidence="3" id="KW-1185">Reference proteome</keyword>
<accession>A0ABT6KP91</accession>
<dbReference type="CDD" id="cd00085">
    <property type="entry name" value="HNHc"/>
    <property type="match status" value="1"/>
</dbReference>
<proteinExistence type="predicted"/>
<comment type="caution">
    <text evidence="2">The sequence shown here is derived from an EMBL/GenBank/DDBJ whole genome shotgun (WGS) entry which is preliminary data.</text>
</comment>
<evidence type="ECO:0000313" key="2">
    <source>
        <dbReference type="EMBL" id="MDH6181821.1"/>
    </source>
</evidence>
<sequence>MVSHGPGVYADPAAPLEKWGGRKAQLYVIATLETYGTVCWLCGLPGSNSADHVIPISLGGAVYDLENLGPSHRKCNYARGNRPAVAAGFAVENGTAFFSRG</sequence>
<keyword evidence="2" id="KW-0255">Endonuclease</keyword>
<name>A0ABT6KP91_9MICO</name>
<dbReference type="InterPro" id="IPR002711">
    <property type="entry name" value="HNH"/>
</dbReference>
<dbReference type="RefSeq" id="WP_322134122.1">
    <property type="nucleotide sequence ID" value="NZ_CP085036.1"/>
</dbReference>
<keyword evidence="2" id="KW-0378">Hydrolase</keyword>
<dbReference type="Pfam" id="PF01844">
    <property type="entry name" value="HNH"/>
    <property type="match status" value="1"/>
</dbReference>
<feature type="domain" description="HNH nuclease" evidence="1">
    <location>
        <begin position="27"/>
        <end position="77"/>
    </location>
</feature>
<gene>
    <name evidence="2" type="ORF">M2152_002003</name>
</gene>
<dbReference type="SMART" id="SM00507">
    <property type="entry name" value="HNHc"/>
    <property type="match status" value="1"/>
</dbReference>
<reference evidence="2 3" key="1">
    <citation type="submission" date="2023-04" db="EMBL/GenBank/DDBJ databases">
        <title>Genome Encyclopedia of Bacteria and Archaea VI: Functional Genomics of Type Strains.</title>
        <authorList>
            <person name="Whitman W."/>
        </authorList>
    </citation>
    <scope>NUCLEOTIDE SEQUENCE [LARGE SCALE GENOMIC DNA]</scope>
    <source>
        <strain evidence="2 3">SG_E_30_P1</strain>
    </source>
</reference>
<dbReference type="Proteomes" id="UP001160142">
    <property type="component" value="Unassembled WGS sequence"/>
</dbReference>
<dbReference type="GO" id="GO:0004519">
    <property type="term" value="F:endonuclease activity"/>
    <property type="evidence" value="ECO:0007669"/>
    <property type="project" value="UniProtKB-KW"/>
</dbReference>
<organism evidence="2 3">
    <name type="scientific">Antiquaquibacter oligotrophicus</name>
    <dbReference type="NCBI Taxonomy" id="2880260"/>
    <lineage>
        <taxon>Bacteria</taxon>
        <taxon>Bacillati</taxon>
        <taxon>Actinomycetota</taxon>
        <taxon>Actinomycetes</taxon>
        <taxon>Micrococcales</taxon>
        <taxon>Microbacteriaceae</taxon>
        <taxon>Antiquaquibacter</taxon>
    </lineage>
</organism>
<dbReference type="Gene3D" id="1.10.30.50">
    <property type="match status" value="1"/>
</dbReference>
<dbReference type="EMBL" id="JARXVQ010000001">
    <property type="protein sequence ID" value="MDH6181821.1"/>
    <property type="molecule type" value="Genomic_DNA"/>
</dbReference>
<keyword evidence="2" id="KW-0540">Nuclease</keyword>
<evidence type="ECO:0000313" key="3">
    <source>
        <dbReference type="Proteomes" id="UP001160142"/>
    </source>
</evidence>
<dbReference type="InterPro" id="IPR003615">
    <property type="entry name" value="HNH_nuc"/>
</dbReference>
<protein>
    <submittedName>
        <fullName evidence="2">5-methylcytosine-specific restriction endonuclease McrA</fullName>
    </submittedName>
</protein>